<protein>
    <recommendedName>
        <fullName evidence="4">DUF4233 domain-containing protein</fullName>
    </recommendedName>
</protein>
<dbReference type="InterPro" id="IPR025327">
    <property type="entry name" value="DUF4233"/>
</dbReference>
<organism evidence="2 3">
    <name type="scientific">Agrococcus jejuensis</name>
    <dbReference type="NCBI Taxonomy" id="399736"/>
    <lineage>
        <taxon>Bacteria</taxon>
        <taxon>Bacillati</taxon>
        <taxon>Actinomycetota</taxon>
        <taxon>Actinomycetes</taxon>
        <taxon>Micrococcales</taxon>
        <taxon>Microbacteriaceae</taxon>
        <taxon>Agrococcus</taxon>
    </lineage>
</organism>
<dbReference type="EMBL" id="LT629695">
    <property type="protein sequence ID" value="SDH98229.1"/>
    <property type="molecule type" value="Genomic_DNA"/>
</dbReference>
<dbReference type="Proteomes" id="UP000198822">
    <property type="component" value="Chromosome I"/>
</dbReference>
<reference evidence="3" key="1">
    <citation type="submission" date="2016-10" db="EMBL/GenBank/DDBJ databases">
        <authorList>
            <person name="Varghese N."/>
            <person name="Submissions S."/>
        </authorList>
    </citation>
    <scope>NUCLEOTIDE SEQUENCE [LARGE SCALE GENOMIC DNA]</scope>
    <source>
        <strain evidence="3">DSM 22002</strain>
    </source>
</reference>
<proteinExistence type="predicted"/>
<feature type="transmembrane region" description="Helical" evidence="1">
    <location>
        <begin position="89"/>
        <end position="105"/>
    </location>
</feature>
<evidence type="ECO:0000313" key="2">
    <source>
        <dbReference type="EMBL" id="SDH98229.1"/>
    </source>
</evidence>
<evidence type="ECO:0000256" key="1">
    <source>
        <dbReference type="SAM" id="Phobius"/>
    </source>
</evidence>
<dbReference type="OrthoDB" id="3267755at2"/>
<dbReference type="AlphaFoldDB" id="A0A1G8GV65"/>
<keyword evidence="1" id="KW-0472">Membrane</keyword>
<gene>
    <name evidence="2" type="ORF">SAMN04489720_3083</name>
</gene>
<evidence type="ECO:0008006" key="4">
    <source>
        <dbReference type="Google" id="ProtNLM"/>
    </source>
</evidence>
<evidence type="ECO:0000313" key="3">
    <source>
        <dbReference type="Proteomes" id="UP000198822"/>
    </source>
</evidence>
<dbReference type="Pfam" id="PF14017">
    <property type="entry name" value="DUF4233"/>
    <property type="match status" value="1"/>
</dbReference>
<feature type="transmembrane region" description="Helical" evidence="1">
    <location>
        <begin position="41"/>
        <end position="58"/>
    </location>
</feature>
<keyword evidence="3" id="KW-1185">Reference proteome</keyword>
<name>A0A1G8GV65_9MICO</name>
<dbReference type="STRING" id="399736.SAMN04489720_3083"/>
<keyword evidence="1" id="KW-1133">Transmembrane helix</keyword>
<accession>A0A1G8GV65</accession>
<keyword evidence="1" id="KW-0812">Transmembrane</keyword>
<dbReference type="RefSeq" id="WP_092506457.1">
    <property type="nucleotide sequence ID" value="NZ_LT629695.1"/>
</dbReference>
<feature type="transmembrane region" description="Helical" evidence="1">
    <location>
        <begin position="15"/>
        <end position="35"/>
    </location>
</feature>
<sequence length="114" mass="12475">MTAAARRERGLLEKLLTIVHGLEVLALAFGALAVWGVTRDWPAPTAFAVVAVVLVLSLKVLRYRWGWVASLVAQALMACLALVEPVTIGVSLAFIAMWIFCFVRARQIERGAQQ</sequence>